<feature type="chain" id="PRO_5046093313" evidence="4">
    <location>
        <begin position="22"/>
        <end position="918"/>
    </location>
</feature>
<feature type="domain" description="Malectin" evidence="8">
    <location>
        <begin position="826"/>
        <end position="909"/>
    </location>
</feature>
<keyword evidence="3" id="KW-0326">Glycosidase</keyword>
<dbReference type="SUPFAM" id="SSF49303">
    <property type="entry name" value="beta-Galactosidase/glucuronidase domain"/>
    <property type="match status" value="1"/>
</dbReference>
<organism evidence="9 10">
    <name type="scientific">Aquincola tertiaricarbonis</name>
    <dbReference type="NCBI Taxonomy" id="391953"/>
    <lineage>
        <taxon>Bacteria</taxon>
        <taxon>Pseudomonadati</taxon>
        <taxon>Pseudomonadota</taxon>
        <taxon>Betaproteobacteria</taxon>
        <taxon>Burkholderiales</taxon>
        <taxon>Sphaerotilaceae</taxon>
        <taxon>Aquincola</taxon>
    </lineage>
</organism>
<protein>
    <submittedName>
        <fullName evidence="9">Malectin domain-containing carbohydrate-binding protein</fullName>
    </submittedName>
</protein>
<dbReference type="PRINTS" id="PR00132">
    <property type="entry name" value="GLHYDRLASE2"/>
</dbReference>
<keyword evidence="2" id="KW-0378">Hydrolase</keyword>
<dbReference type="PANTHER" id="PTHR42732">
    <property type="entry name" value="BETA-GALACTOSIDASE"/>
    <property type="match status" value="1"/>
</dbReference>
<dbReference type="InterPro" id="IPR008979">
    <property type="entry name" value="Galactose-bd-like_sf"/>
</dbReference>
<dbReference type="SUPFAM" id="SSF51445">
    <property type="entry name" value="(Trans)glycosidases"/>
    <property type="match status" value="1"/>
</dbReference>
<dbReference type="Pfam" id="PF02837">
    <property type="entry name" value="Glyco_hydro_2_N"/>
    <property type="match status" value="1"/>
</dbReference>
<gene>
    <name evidence="9" type="ORF">MW290_21605</name>
</gene>
<dbReference type="InterPro" id="IPR051913">
    <property type="entry name" value="GH2_Domain-Containing"/>
</dbReference>
<feature type="domain" description="Glycoside hydrolase family 2 immunoglobulin-like beta-sandwich" evidence="5">
    <location>
        <begin position="225"/>
        <end position="331"/>
    </location>
</feature>
<dbReference type="InterPro" id="IPR036156">
    <property type="entry name" value="Beta-gal/glucu_dom_sf"/>
</dbReference>
<evidence type="ECO:0000256" key="1">
    <source>
        <dbReference type="ARBA" id="ARBA00007401"/>
    </source>
</evidence>
<dbReference type="InterPro" id="IPR006101">
    <property type="entry name" value="Glyco_hydro_2"/>
</dbReference>
<dbReference type="Pfam" id="PF02836">
    <property type="entry name" value="Glyco_hydro_2_C"/>
    <property type="match status" value="1"/>
</dbReference>
<sequence length="918" mass="98171">MTKTMKPAPLWKSLALTAVTAAVLVACGGDGGGGDSPAELLADSRTSTALMTQWKFVQDDGLSDEQALASAASNWSTVSLPHTWNATDAATTAQSTPTTPTYKRGIGWYRLEFDHADAKSATQWLQFDGASIVVDVWLNGTKLGQHRGAFTAFRFDVTSVIKPGRNVLLVKTDNRAATSDSSPTAIAPLGGDFNMSGGLYRGVSLVGTPSRAQIALDDLGSSGVFARSTAVAADKATVNVLAKLRNTSGADGNFTVQAALVEADGTAVKARAAQSVSLKAGAAADVAQDLAVTAPRLWQGLADPYLYRLVVELKDAGGNTIDKVVQDFGIREMRFDADKGFFLNGKSVPLHGVNLHQDVQGKAWAISEADVDESFRQIKEVGANTVRLAHYPHSAYTVRQAEKLGVVVWAELPLVNSTSVARLADPEATGFAENARMQLRELIRQQYNHSSIGIWSIANELTGGTDAQNNVQPLLASLNKVAKEEDPLRITTLANQVTRNGDVVLPDTLTQTGYTDSYSVNRYFQWYYGTSETQLGDNLDDFHRRLPTTPIGVSEYGAGNALTHHTDDVAGGRVCQRDTSGATRICYQPEGYANYVHEKAYAQIVARPYLMGSWIWNMFDFGSGNRHEGDIGQTNTKGIVTFDRSVKKDVFYFYKANWTQTPVTYIAERRYTERAYASNNIKVYSNADTVALKVNGATVGTLAAAQCVLKVCEFKNVQLQPGANTVVAEGVHGGSTVTDLVSWNLAAERVNNVFIAAGQLTTGLQSTDPLLGNHRFGSDKFFVGGELPAIVGRSGLGLSGAVPIAGLGSTAIPETGRVWDMWREGASFGYRIPVPNGNYKVTLGFLEPTATAVGSRVLNVDANGVRQLTGLDVLQAAGARNAAIARSFNATVSNGELRLDFTGTTGKAIVSNISVAPQ</sequence>
<dbReference type="InterPro" id="IPR006103">
    <property type="entry name" value="Glyco_hydro_2_cat"/>
</dbReference>
<evidence type="ECO:0000256" key="4">
    <source>
        <dbReference type="SAM" id="SignalP"/>
    </source>
</evidence>
<dbReference type="Proteomes" id="UP001056201">
    <property type="component" value="Chromosome 2"/>
</dbReference>
<dbReference type="Gene3D" id="2.60.40.10">
    <property type="entry name" value="Immunoglobulins"/>
    <property type="match status" value="2"/>
</dbReference>
<dbReference type="PROSITE" id="PS51257">
    <property type="entry name" value="PROKAR_LIPOPROTEIN"/>
    <property type="match status" value="1"/>
</dbReference>
<dbReference type="PANTHER" id="PTHR42732:SF1">
    <property type="entry name" value="BETA-MANNOSIDASE"/>
    <property type="match status" value="1"/>
</dbReference>
<accession>A0ABY4SIB2</accession>
<dbReference type="EMBL" id="CP097636">
    <property type="protein sequence ID" value="URI11538.1"/>
    <property type="molecule type" value="Genomic_DNA"/>
</dbReference>
<dbReference type="SUPFAM" id="SSF49785">
    <property type="entry name" value="Galactose-binding domain-like"/>
    <property type="match status" value="2"/>
</dbReference>
<dbReference type="InterPro" id="IPR006104">
    <property type="entry name" value="Glyco_hydro_2_N"/>
</dbReference>
<evidence type="ECO:0000259" key="7">
    <source>
        <dbReference type="Pfam" id="PF02837"/>
    </source>
</evidence>
<proteinExistence type="inferred from homology"/>
<dbReference type="InterPro" id="IPR017853">
    <property type="entry name" value="GH"/>
</dbReference>
<dbReference type="Pfam" id="PF00703">
    <property type="entry name" value="Glyco_hydro_2"/>
    <property type="match status" value="1"/>
</dbReference>
<reference evidence="9" key="1">
    <citation type="submission" date="2022-05" db="EMBL/GenBank/DDBJ databases">
        <title>An RpoN-dependent PEP-CTERM gene is involved in floc formation of an Aquincola tertiaricarbonis strain.</title>
        <authorList>
            <person name="Qiu D."/>
            <person name="Xia M."/>
        </authorList>
    </citation>
    <scope>NUCLEOTIDE SEQUENCE</scope>
    <source>
        <strain evidence="9">RN12</strain>
    </source>
</reference>
<feature type="signal peptide" evidence="4">
    <location>
        <begin position="1"/>
        <end position="21"/>
    </location>
</feature>
<dbReference type="InterPro" id="IPR021720">
    <property type="entry name" value="Malectin_dom"/>
</dbReference>
<feature type="domain" description="Glycoside hydrolase family 2 catalytic" evidence="6">
    <location>
        <begin position="338"/>
        <end position="653"/>
    </location>
</feature>
<keyword evidence="10" id="KW-1185">Reference proteome</keyword>
<dbReference type="Gene3D" id="2.60.120.260">
    <property type="entry name" value="Galactose-binding domain-like"/>
    <property type="match status" value="1"/>
</dbReference>
<evidence type="ECO:0000256" key="3">
    <source>
        <dbReference type="ARBA" id="ARBA00023295"/>
    </source>
</evidence>
<dbReference type="InterPro" id="IPR006102">
    <property type="entry name" value="Ig-like_GH2"/>
</dbReference>
<dbReference type="InterPro" id="IPR013783">
    <property type="entry name" value="Ig-like_fold"/>
</dbReference>
<dbReference type="Pfam" id="PF11721">
    <property type="entry name" value="Malectin"/>
    <property type="match status" value="1"/>
</dbReference>
<feature type="domain" description="Glycosyl hydrolases family 2 sugar binding" evidence="7">
    <location>
        <begin position="52"/>
        <end position="209"/>
    </location>
</feature>
<evidence type="ECO:0000256" key="2">
    <source>
        <dbReference type="ARBA" id="ARBA00022801"/>
    </source>
</evidence>
<comment type="similarity">
    <text evidence="1">Belongs to the glycosyl hydrolase 2 family.</text>
</comment>
<evidence type="ECO:0000259" key="5">
    <source>
        <dbReference type="Pfam" id="PF00703"/>
    </source>
</evidence>
<evidence type="ECO:0000313" key="9">
    <source>
        <dbReference type="EMBL" id="URI11538.1"/>
    </source>
</evidence>
<keyword evidence="4" id="KW-0732">Signal</keyword>
<dbReference type="Gene3D" id="2.60.120.430">
    <property type="entry name" value="Galactose-binding lectin"/>
    <property type="match status" value="1"/>
</dbReference>
<evidence type="ECO:0000259" key="6">
    <source>
        <dbReference type="Pfam" id="PF02836"/>
    </source>
</evidence>
<evidence type="ECO:0000313" key="10">
    <source>
        <dbReference type="Proteomes" id="UP001056201"/>
    </source>
</evidence>
<name>A0ABY4SIB2_AQUTE</name>
<evidence type="ECO:0000259" key="8">
    <source>
        <dbReference type="Pfam" id="PF11721"/>
    </source>
</evidence>
<dbReference type="Gene3D" id="3.20.20.80">
    <property type="entry name" value="Glycosidases"/>
    <property type="match status" value="1"/>
</dbReference>
<dbReference type="RefSeq" id="WP_250199732.1">
    <property type="nucleotide sequence ID" value="NZ_CP097636.1"/>
</dbReference>